<evidence type="ECO:0000313" key="2">
    <source>
        <dbReference type="EMBL" id="EFQ84122.1"/>
    </source>
</evidence>
<comment type="caution">
    <text evidence="2">The sequence shown here is derived from an EMBL/GenBank/DDBJ whole genome shotgun (WGS) entry which is preliminary data.</text>
</comment>
<dbReference type="eggNOG" id="COG0491">
    <property type="taxonomic scope" value="Bacteria"/>
</dbReference>
<evidence type="ECO:0000259" key="1">
    <source>
        <dbReference type="SMART" id="SM00849"/>
    </source>
</evidence>
<evidence type="ECO:0000313" key="3">
    <source>
        <dbReference type="Proteomes" id="UP000003111"/>
    </source>
</evidence>
<name>E2SA48_9ACTN</name>
<dbReference type="InterPro" id="IPR036866">
    <property type="entry name" value="RibonucZ/Hydroxyglut_hydro"/>
</dbReference>
<dbReference type="RefSeq" id="WP_007077860.1">
    <property type="nucleotide sequence ID" value="NZ_CM001024.1"/>
</dbReference>
<dbReference type="Gene3D" id="3.60.15.10">
    <property type="entry name" value="Ribonuclease Z/Hydroxyacylglutathione hydrolase-like"/>
    <property type="match status" value="1"/>
</dbReference>
<accession>E2SA48</accession>
<organism evidence="2 3">
    <name type="scientific">Aeromicrobium marinum DSM 15272</name>
    <dbReference type="NCBI Taxonomy" id="585531"/>
    <lineage>
        <taxon>Bacteria</taxon>
        <taxon>Bacillati</taxon>
        <taxon>Actinomycetota</taxon>
        <taxon>Actinomycetes</taxon>
        <taxon>Propionibacteriales</taxon>
        <taxon>Nocardioidaceae</taxon>
        <taxon>Aeromicrobium</taxon>
    </lineage>
</organism>
<dbReference type="SMART" id="SM00849">
    <property type="entry name" value="Lactamase_B"/>
    <property type="match status" value="1"/>
</dbReference>
<keyword evidence="3" id="KW-1185">Reference proteome</keyword>
<dbReference type="Pfam" id="PF00753">
    <property type="entry name" value="Lactamase_B"/>
    <property type="match status" value="1"/>
</dbReference>
<dbReference type="PANTHER" id="PTHR46233:SF1">
    <property type="entry name" value="CONSERVED PROTEIN"/>
    <property type="match status" value="1"/>
</dbReference>
<dbReference type="AlphaFoldDB" id="E2SA48"/>
<dbReference type="STRING" id="585531.HMPREF0063_10838"/>
<gene>
    <name evidence="2" type="ORF">HMPREF0063_10838</name>
</gene>
<dbReference type="EMBL" id="ACLF03000003">
    <property type="protein sequence ID" value="EFQ84122.1"/>
    <property type="molecule type" value="Genomic_DNA"/>
</dbReference>
<dbReference type="HOGENOM" id="CLU_030571_5_4_11"/>
<feature type="domain" description="Metallo-beta-lactamase" evidence="1">
    <location>
        <begin position="16"/>
        <end position="180"/>
    </location>
</feature>
<sequence length="201" mass="21603">MSDSLEITPLSVGPMDNIAYLLRCTTTGEQVMIDAANDADRLLDLVGDGGLARVVTTHRHGDHWQALAEVVSATGAETVAGEADADELPVPVDVRVRTGARVRVGSCELEVIGLVGHTPGSIALAYDDPDGVVHLFTGDSLFPGGVGKTWSPEDFTRLIDDVERELFDRFDDDTQVYPGHGAGTTLGAERPHLAEWRERGW</sequence>
<dbReference type="SUPFAM" id="SSF56281">
    <property type="entry name" value="Metallo-hydrolase/oxidoreductase"/>
    <property type="match status" value="1"/>
</dbReference>
<dbReference type="OrthoDB" id="2971563at2"/>
<dbReference type="PANTHER" id="PTHR46233">
    <property type="entry name" value="HYDROXYACYLGLUTATHIONE HYDROLASE GLOC"/>
    <property type="match status" value="1"/>
</dbReference>
<dbReference type="Proteomes" id="UP000003111">
    <property type="component" value="Unassembled WGS sequence"/>
</dbReference>
<reference evidence="2" key="1">
    <citation type="submission" date="2010-08" db="EMBL/GenBank/DDBJ databases">
        <authorList>
            <person name="Muzny D."/>
            <person name="Qin X."/>
            <person name="Buhay C."/>
            <person name="Dugan-Rocha S."/>
            <person name="Ding Y."/>
            <person name="Chen G."/>
            <person name="Hawes A."/>
            <person name="Holder M."/>
            <person name="Jhangiani S."/>
            <person name="Johnson A."/>
            <person name="Khan Z."/>
            <person name="Li Z."/>
            <person name="Liu W."/>
            <person name="Liu X."/>
            <person name="Perez L."/>
            <person name="Shen H."/>
            <person name="Wang Q."/>
            <person name="Watt J."/>
            <person name="Xi L."/>
            <person name="Xin Y."/>
            <person name="Zhou J."/>
            <person name="Deng J."/>
            <person name="Jiang H."/>
            <person name="Liu Y."/>
            <person name="Qu J."/>
            <person name="Song X.-Z."/>
            <person name="Zhang L."/>
            <person name="Villasana D."/>
            <person name="Johnson A."/>
            <person name="Liu J."/>
            <person name="Liyanage D."/>
            <person name="Lorensuhewa L."/>
            <person name="Robinson T."/>
            <person name="Song A."/>
            <person name="Song B.-B."/>
            <person name="Dinh H."/>
            <person name="Thornton R."/>
            <person name="Coyle M."/>
            <person name="Francisco L."/>
            <person name="Jackson L."/>
            <person name="Javaid M."/>
            <person name="Korchina V."/>
            <person name="Kovar C."/>
            <person name="Mata R."/>
            <person name="Mathew T."/>
            <person name="Ngo R."/>
            <person name="Nguyen L."/>
            <person name="Nguyen N."/>
            <person name="Okwuonu G."/>
            <person name="Ongeri F."/>
            <person name="Pham C."/>
            <person name="Simmons D."/>
            <person name="Wilczek-Boney K."/>
            <person name="Hale W."/>
            <person name="Jakkamsetti A."/>
            <person name="Pham P."/>
            <person name="Ruth R."/>
            <person name="San Lucas F."/>
            <person name="Warren J."/>
            <person name="Zhang J."/>
            <person name="Zhao Z."/>
            <person name="Zhou C."/>
            <person name="Zhu D."/>
            <person name="Lee S."/>
            <person name="Bess C."/>
            <person name="Blankenburg K."/>
            <person name="Forbes L."/>
            <person name="Fu Q."/>
            <person name="Gubbala S."/>
            <person name="Hirani K."/>
            <person name="Jayaseelan J.C."/>
            <person name="Lara F."/>
            <person name="Munidasa M."/>
            <person name="Palculict T."/>
            <person name="Patil S."/>
            <person name="Pu L.-L."/>
            <person name="Saada N."/>
            <person name="Tang L."/>
            <person name="Weissenberger G."/>
            <person name="Zhu Y."/>
            <person name="Hemphill L."/>
            <person name="Shang Y."/>
            <person name="Youmans B."/>
            <person name="Ayvaz T."/>
            <person name="Ross M."/>
            <person name="Santibanez J."/>
            <person name="Aqrawi P."/>
            <person name="Gross S."/>
            <person name="Joshi V."/>
            <person name="Fowler G."/>
            <person name="Nazareth L."/>
            <person name="Reid J."/>
            <person name="Worley K."/>
            <person name="Petrosino J."/>
            <person name="Highlander S."/>
            <person name="Gibbs R."/>
        </authorList>
    </citation>
    <scope>NUCLEOTIDE SEQUENCE [LARGE SCALE GENOMIC DNA]</scope>
    <source>
        <strain evidence="2">DSM 15272</strain>
    </source>
</reference>
<dbReference type="InterPro" id="IPR051453">
    <property type="entry name" value="MBL_Glyoxalase_II"/>
</dbReference>
<dbReference type="CDD" id="cd06262">
    <property type="entry name" value="metallo-hydrolase-like_MBL-fold"/>
    <property type="match status" value="1"/>
</dbReference>
<dbReference type="InterPro" id="IPR001279">
    <property type="entry name" value="Metallo-B-lactamas"/>
</dbReference>
<protein>
    <submittedName>
        <fullName evidence="2">Metallo-beta-lactamase domain protein</fullName>
    </submittedName>
</protein>
<proteinExistence type="predicted"/>